<dbReference type="Gene3D" id="1.10.10.10">
    <property type="entry name" value="Winged helix-like DNA-binding domain superfamily/Winged helix DNA-binding domain"/>
    <property type="match status" value="1"/>
</dbReference>
<comment type="subunit">
    <text evidence="3">Homodimer.</text>
</comment>
<keyword evidence="12" id="KW-0408">Iron</keyword>
<accession>B8GBU5</accession>
<dbReference type="GO" id="GO:1900376">
    <property type="term" value="P:regulation of secondary metabolite biosynthetic process"/>
    <property type="evidence" value="ECO:0007669"/>
    <property type="project" value="TreeGrafter"/>
</dbReference>
<gene>
    <name evidence="13" type="ordered locus">Cagg_2024</name>
</gene>
<evidence type="ECO:0000256" key="5">
    <source>
        <dbReference type="ARBA" id="ARBA00022491"/>
    </source>
</evidence>
<keyword evidence="4" id="KW-0963">Cytoplasm</keyword>
<comment type="cofactor">
    <cofactor evidence="11">
        <name>Zn(2+)</name>
        <dbReference type="ChEBI" id="CHEBI:29105"/>
    </cofactor>
    <text evidence="11">Binds 1 zinc ion per subunit.</text>
</comment>
<keyword evidence="10" id="KW-0804">Transcription</keyword>
<name>B8GBU5_CHLAD</name>
<dbReference type="RefSeq" id="WP_015940771.1">
    <property type="nucleotide sequence ID" value="NC_011831.1"/>
</dbReference>
<feature type="binding site" evidence="11">
    <location>
        <position position="171"/>
    </location>
    <ligand>
        <name>Zn(2+)</name>
        <dbReference type="ChEBI" id="CHEBI:29105"/>
    </ligand>
</feature>
<dbReference type="KEGG" id="cag:Cagg_2024"/>
<dbReference type="GO" id="GO:0000976">
    <property type="term" value="F:transcription cis-regulatory region binding"/>
    <property type="evidence" value="ECO:0007669"/>
    <property type="project" value="TreeGrafter"/>
</dbReference>
<organism evidence="13 14">
    <name type="scientific">Chloroflexus aggregans (strain MD-66 / DSM 9485)</name>
    <dbReference type="NCBI Taxonomy" id="326427"/>
    <lineage>
        <taxon>Bacteria</taxon>
        <taxon>Bacillati</taxon>
        <taxon>Chloroflexota</taxon>
        <taxon>Chloroflexia</taxon>
        <taxon>Chloroflexales</taxon>
        <taxon>Chloroflexineae</taxon>
        <taxon>Chloroflexaceae</taxon>
        <taxon>Chloroflexus</taxon>
    </lineage>
</organism>
<dbReference type="GO" id="GO:0045892">
    <property type="term" value="P:negative regulation of DNA-templated transcription"/>
    <property type="evidence" value="ECO:0007669"/>
    <property type="project" value="TreeGrafter"/>
</dbReference>
<sequence length="176" mass="20361">MIHSIINESERTYDIPTDNRMTDCHNTIISLSTTDWEQRITAALREHHIRLTQPRRAIIHWIACQPHVFSTEALAAALAPPPTRVSRATAYRMVDYLREQGWLTRIRTERGLYAYARTLPGHYHHAICRRCGATLLIDGCAILDELNVVLARHGFRVQHHLLELTGLCWRCQAYKQ</sequence>
<keyword evidence="5" id="KW-0678">Repressor</keyword>
<dbReference type="InterPro" id="IPR043135">
    <property type="entry name" value="Fur_C"/>
</dbReference>
<feature type="binding site" evidence="11">
    <location>
        <position position="168"/>
    </location>
    <ligand>
        <name>Zn(2+)</name>
        <dbReference type="ChEBI" id="CHEBI:29105"/>
    </ligand>
</feature>
<dbReference type="SUPFAM" id="SSF46785">
    <property type="entry name" value="Winged helix' DNA-binding domain"/>
    <property type="match status" value="1"/>
</dbReference>
<evidence type="ECO:0000256" key="9">
    <source>
        <dbReference type="ARBA" id="ARBA00023125"/>
    </source>
</evidence>
<dbReference type="PANTHER" id="PTHR33202">
    <property type="entry name" value="ZINC UPTAKE REGULATION PROTEIN"/>
    <property type="match status" value="1"/>
</dbReference>
<dbReference type="EMBL" id="CP001337">
    <property type="protein sequence ID" value="ACL24912.1"/>
    <property type="molecule type" value="Genomic_DNA"/>
</dbReference>
<keyword evidence="6 11" id="KW-0479">Metal-binding</keyword>
<evidence type="ECO:0000256" key="2">
    <source>
        <dbReference type="ARBA" id="ARBA00007957"/>
    </source>
</evidence>
<feature type="binding site" evidence="11">
    <location>
        <position position="128"/>
    </location>
    <ligand>
        <name>Zn(2+)</name>
        <dbReference type="ChEBI" id="CHEBI:29105"/>
    </ligand>
</feature>
<evidence type="ECO:0000256" key="11">
    <source>
        <dbReference type="PIRSR" id="PIRSR602481-1"/>
    </source>
</evidence>
<comment type="cofactor">
    <cofactor evidence="12">
        <name>Mn(2+)</name>
        <dbReference type="ChEBI" id="CHEBI:29035"/>
    </cofactor>
    <cofactor evidence="12">
        <name>Fe(2+)</name>
        <dbReference type="ChEBI" id="CHEBI:29033"/>
    </cofactor>
    <text evidence="12">Binds 1 Mn(2+) or Fe(2+) ion per subunit.</text>
</comment>
<dbReference type="eggNOG" id="COG0735">
    <property type="taxonomic scope" value="Bacteria"/>
</dbReference>
<dbReference type="GO" id="GO:0008270">
    <property type="term" value="F:zinc ion binding"/>
    <property type="evidence" value="ECO:0007669"/>
    <property type="project" value="TreeGrafter"/>
</dbReference>
<dbReference type="Pfam" id="PF01475">
    <property type="entry name" value="FUR"/>
    <property type="match status" value="1"/>
</dbReference>
<keyword evidence="7 11" id="KW-0862">Zinc</keyword>
<keyword evidence="9" id="KW-0238">DNA-binding</keyword>
<dbReference type="InterPro" id="IPR002481">
    <property type="entry name" value="FUR"/>
</dbReference>
<feature type="binding site" evidence="12">
    <location>
        <position position="122"/>
    </location>
    <ligand>
        <name>Fe cation</name>
        <dbReference type="ChEBI" id="CHEBI:24875"/>
    </ligand>
</feature>
<evidence type="ECO:0000313" key="13">
    <source>
        <dbReference type="EMBL" id="ACL24912.1"/>
    </source>
</evidence>
<keyword evidence="8" id="KW-0805">Transcription regulation</keyword>
<evidence type="ECO:0000313" key="14">
    <source>
        <dbReference type="Proteomes" id="UP000002508"/>
    </source>
</evidence>
<dbReference type="STRING" id="326427.Cagg_2024"/>
<dbReference type="Gene3D" id="3.30.1490.190">
    <property type="match status" value="1"/>
</dbReference>
<comment type="similarity">
    <text evidence="2">Belongs to the Fur family.</text>
</comment>
<dbReference type="GO" id="GO:0005829">
    <property type="term" value="C:cytosol"/>
    <property type="evidence" value="ECO:0007669"/>
    <property type="project" value="TreeGrafter"/>
</dbReference>
<dbReference type="PANTHER" id="PTHR33202:SF2">
    <property type="entry name" value="FERRIC UPTAKE REGULATION PROTEIN"/>
    <property type="match status" value="1"/>
</dbReference>
<dbReference type="Proteomes" id="UP000002508">
    <property type="component" value="Chromosome"/>
</dbReference>
<evidence type="ECO:0000256" key="12">
    <source>
        <dbReference type="PIRSR" id="PIRSR602481-2"/>
    </source>
</evidence>
<dbReference type="OrthoDB" id="8659436at2"/>
<dbReference type="InterPro" id="IPR036390">
    <property type="entry name" value="WH_DNA-bd_sf"/>
</dbReference>
<dbReference type="GO" id="GO:0003700">
    <property type="term" value="F:DNA-binding transcription factor activity"/>
    <property type="evidence" value="ECO:0007669"/>
    <property type="project" value="InterPro"/>
</dbReference>
<reference evidence="13" key="1">
    <citation type="submission" date="2008-12" db="EMBL/GenBank/DDBJ databases">
        <title>Complete sequence of Chloroflexus aggregans DSM 9485.</title>
        <authorList>
            <consortium name="US DOE Joint Genome Institute"/>
            <person name="Lucas S."/>
            <person name="Copeland A."/>
            <person name="Lapidus A."/>
            <person name="Glavina del Rio T."/>
            <person name="Dalin E."/>
            <person name="Tice H."/>
            <person name="Pitluck S."/>
            <person name="Foster B."/>
            <person name="Larimer F."/>
            <person name="Land M."/>
            <person name="Hauser L."/>
            <person name="Kyrpides N."/>
            <person name="Mikhailova N."/>
            <person name="Bryant D."/>
            <person name="Richardson P."/>
        </authorList>
    </citation>
    <scope>NUCLEOTIDE SEQUENCE</scope>
    <source>
        <strain evidence="13">DSM 9485</strain>
    </source>
</reference>
<evidence type="ECO:0000256" key="7">
    <source>
        <dbReference type="ARBA" id="ARBA00022833"/>
    </source>
</evidence>
<dbReference type="InterPro" id="IPR036388">
    <property type="entry name" value="WH-like_DNA-bd_sf"/>
</dbReference>
<evidence type="ECO:0000256" key="4">
    <source>
        <dbReference type="ARBA" id="ARBA00022490"/>
    </source>
</evidence>
<evidence type="ECO:0000256" key="3">
    <source>
        <dbReference type="ARBA" id="ARBA00011738"/>
    </source>
</evidence>
<evidence type="ECO:0000256" key="1">
    <source>
        <dbReference type="ARBA" id="ARBA00004496"/>
    </source>
</evidence>
<evidence type="ECO:0000256" key="8">
    <source>
        <dbReference type="ARBA" id="ARBA00023015"/>
    </source>
</evidence>
<dbReference type="HOGENOM" id="CLU_096072_5_0_0"/>
<feature type="binding site" evidence="12">
    <location>
        <position position="160"/>
    </location>
    <ligand>
        <name>Fe cation</name>
        <dbReference type="ChEBI" id="CHEBI:24875"/>
    </ligand>
</feature>
<evidence type="ECO:0000256" key="10">
    <source>
        <dbReference type="ARBA" id="ARBA00023163"/>
    </source>
</evidence>
<proteinExistence type="inferred from homology"/>
<keyword evidence="14" id="KW-1185">Reference proteome</keyword>
<feature type="binding site" evidence="11">
    <location>
        <position position="131"/>
    </location>
    <ligand>
        <name>Zn(2+)</name>
        <dbReference type="ChEBI" id="CHEBI:29105"/>
    </ligand>
</feature>
<protein>
    <submittedName>
        <fullName evidence="13">Ferric uptake regulator, Fur family</fullName>
    </submittedName>
</protein>
<dbReference type="AlphaFoldDB" id="B8GBU5"/>
<evidence type="ECO:0000256" key="6">
    <source>
        <dbReference type="ARBA" id="ARBA00022723"/>
    </source>
</evidence>
<comment type="subcellular location">
    <subcellularLocation>
        <location evidence="1">Cytoplasm</location>
    </subcellularLocation>
</comment>